<name>A0A397S5E3_9GLOM</name>
<evidence type="ECO:0000313" key="2">
    <source>
        <dbReference type="Proteomes" id="UP000265703"/>
    </source>
</evidence>
<dbReference type="OrthoDB" id="2328224at2759"/>
<dbReference type="Proteomes" id="UP000265703">
    <property type="component" value="Unassembled WGS sequence"/>
</dbReference>
<protein>
    <submittedName>
        <fullName evidence="1">Uncharacterized protein</fullName>
    </submittedName>
</protein>
<dbReference type="EMBL" id="QKYT01000830">
    <property type="protein sequence ID" value="RIA81218.1"/>
    <property type="molecule type" value="Genomic_DNA"/>
</dbReference>
<keyword evidence="2" id="KW-1185">Reference proteome</keyword>
<evidence type="ECO:0000313" key="1">
    <source>
        <dbReference type="EMBL" id="RIA81218.1"/>
    </source>
</evidence>
<comment type="caution">
    <text evidence="1">The sequence shown here is derived from an EMBL/GenBank/DDBJ whole genome shotgun (WGS) entry which is preliminary data.</text>
</comment>
<organism evidence="1 2">
    <name type="scientific">Glomus cerebriforme</name>
    <dbReference type="NCBI Taxonomy" id="658196"/>
    <lineage>
        <taxon>Eukaryota</taxon>
        <taxon>Fungi</taxon>
        <taxon>Fungi incertae sedis</taxon>
        <taxon>Mucoromycota</taxon>
        <taxon>Glomeromycotina</taxon>
        <taxon>Glomeromycetes</taxon>
        <taxon>Glomerales</taxon>
        <taxon>Glomeraceae</taxon>
        <taxon>Glomus</taxon>
    </lineage>
</organism>
<accession>A0A397S5E3</accession>
<dbReference type="AlphaFoldDB" id="A0A397S5E3"/>
<sequence>MSTVSTTTNSELNDEEKRRKNIFKILKFLKPIRKRASNLSEEPMTEILNLPVTEISLRKYENAPGQAQEFLDRVGRNFKWPVSMNDCDRGTAFFDLADDDALEFDDEAGLNLISFFDNLDKGTFDEHKDSWVLIYKQEVKKYGSEYTSKELEDLEDEMPGAIYLPVDKLRREGLVKVATTRTLHAKRTRNEHMARIQVRRLGSMNSITLECNFHDPAEGNKKYI</sequence>
<reference evidence="1 2" key="1">
    <citation type="submission" date="2018-06" db="EMBL/GenBank/DDBJ databases">
        <title>Comparative genomics reveals the genomic features of Rhizophagus irregularis, R. cerebriforme, R. diaphanum and Gigaspora rosea, and their symbiotic lifestyle signature.</title>
        <authorList>
            <person name="Morin E."/>
            <person name="San Clemente H."/>
            <person name="Chen E.C.H."/>
            <person name="De La Providencia I."/>
            <person name="Hainaut M."/>
            <person name="Kuo A."/>
            <person name="Kohler A."/>
            <person name="Murat C."/>
            <person name="Tang N."/>
            <person name="Roy S."/>
            <person name="Loubradou J."/>
            <person name="Henrissat B."/>
            <person name="Grigoriev I.V."/>
            <person name="Corradi N."/>
            <person name="Roux C."/>
            <person name="Martin F.M."/>
        </authorList>
    </citation>
    <scope>NUCLEOTIDE SEQUENCE [LARGE SCALE GENOMIC DNA]</scope>
    <source>
        <strain evidence="1 2">DAOM 227022</strain>
    </source>
</reference>
<gene>
    <name evidence="1" type="ORF">C1645_837357</name>
</gene>
<proteinExistence type="predicted"/>